<evidence type="ECO:0000256" key="2">
    <source>
        <dbReference type="SAM" id="Phobius"/>
    </source>
</evidence>
<reference evidence="3" key="1">
    <citation type="submission" date="2021-01" db="EMBL/GenBank/DDBJ databases">
        <authorList>
            <person name="Corre E."/>
            <person name="Pelletier E."/>
            <person name="Niang G."/>
            <person name="Scheremetjew M."/>
            <person name="Finn R."/>
            <person name="Kale V."/>
            <person name="Holt S."/>
            <person name="Cochrane G."/>
            <person name="Meng A."/>
            <person name="Brown T."/>
            <person name="Cohen L."/>
        </authorList>
    </citation>
    <scope>NUCLEOTIDE SEQUENCE</scope>
    <source>
        <strain evidence="3">CCAP979/52</strain>
    </source>
</reference>
<keyword evidence="2" id="KW-0472">Membrane</keyword>
<keyword evidence="2" id="KW-1133">Transmembrane helix</keyword>
<organism evidence="3">
    <name type="scientific">Cryptomonas curvata</name>
    <dbReference type="NCBI Taxonomy" id="233186"/>
    <lineage>
        <taxon>Eukaryota</taxon>
        <taxon>Cryptophyceae</taxon>
        <taxon>Cryptomonadales</taxon>
        <taxon>Cryptomonadaceae</taxon>
        <taxon>Cryptomonas</taxon>
    </lineage>
</organism>
<evidence type="ECO:0000256" key="1">
    <source>
        <dbReference type="SAM" id="Coils"/>
    </source>
</evidence>
<dbReference type="AlphaFoldDB" id="A0A7S0ME23"/>
<feature type="transmembrane region" description="Helical" evidence="2">
    <location>
        <begin position="21"/>
        <end position="42"/>
    </location>
</feature>
<gene>
    <name evidence="3" type="ORF">CCUR1050_LOCUS15666</name>
</gene>
<sequence length="405" mass="43741">MRDSASMEFAPQAKPRHNVRISYAYILAGVVFASVLCAALVLDSNSASSSTELVQKQSPAYMQWLHTLKGAESFLDAADKGQLPAKSIVPESLSSVAKLLKKTKEQIHREATRLSSLEEPDEPIKTPYGAKKVALLTAPGEENGPGTGFLGLARRDIRPGQVMREVTDLVDNYKAEEDAAAKSLLRTIASKIVDAFDTHGLTAAQVARQFTDDVDSQRLSAARQQTTAPGEEGGAALQMPVGGITSDTMLGQMTGDVGVADCTDNPGLPKSSKFCLEGRPYTKLPGLGSAMTTGDMRGKIEELKRQARKNLGLPNADKVDQEELGKLRDIVESTKTALDDQEEKLAEIRKHKAAALKDLEAQKKVLTMAKDARTQRLAWRRLDHGLTTAYKDAGFQLPLSAGFGH</sequence>
<feature type="coiled-coil region" evidence="1">
    <location>
        <begin position="324"/>
        <end position="358"/>
    </location>
</feature>
<protein>
    <submittedName>
        <fullName evidence="3">Uncharacterized protein</fullName>
    </submittedName>
</protein>
<name>A0A7S0ME23_9CRYP</name>
<accession>A0A7S0ME23</accession>
<keyword evidence="1" id="KW-0175">Coiled coil</keyword>
<dbReference type="EMBL" id="HBEZ01028352">
    <property type="protein sequence ID" value="CAD8637982.1"/>
    <property type="molecule type" value="Transcribed_RNA"/>
</dbReference>
<evidence type="ECO:0000313" key="3">
    <source>
        <dbReference type="EMBL" id="CAD8637982.1"/>
    </source>
</evidence>
<proteinExistence type="predicted"/>
<keyword evidence="2" id="KW-0812">Transmembrane</keyword>